<dbReference type="AlphaFoldDB" id="A0A183HKX0"/>
<keyword evidence="3" id="KW-1185">Reference proteome</keyword>
<evidence type="ECO:0000313" key="4">
    <source>
        <dbReference type="WBParaSite" id="OFLC_0000813101-mRNA-1"/>
    </source>
</evidence>
<protein>
    <submittedName>
        <fullName evidence="2 4">Uncharacterized protein</fullName>
    </submittedName>
</protein>
<proteinExistence type="predicted"/>
<reference evidence="4" key="1">
    <citation type="submission" date="2016-06" db="UniProtKB">
        <authorList>
            <consortium name="WormBaseParasite"/>
        </authorList>
    </citation>
    <scope>IDENTIFICATION</scope>
</reference>
<evidence type="ECO:0000313" key="3">
    <source>
        <dbReference type="Proteomes" id="UP000267606"/>
    </source>
</evidence>
<dbReference type="EMBL" id="UZAJ01008962">
    <property type="protein sequence ID" value="VDO54151.1"/>
    <property type="molecule type" value="Genomic_DNA"/>
</dbReference>
<name>A0A183HKX0_9BILA</name>
<dbReference type="WBParaSite" id="OFLC_0000813101-mRNA-1">
    <property type="protein sequence ID" value="OFLC_0000813101-mRNA-1"/>
    <property type="gene ID" value="OFLC_0000813101"/>
</dbReference>
<organism evidence="4">
    <name type="scientific">Onchocerca flexuosa</name>
    <dbReference type="NCBI Taxonomy" id="387005"/>
    <lineage>
        <taxon>Eukaryota</taxon>
        <taxon>Metazoa</taxon>
        <taxon>Ecdysozoa</taxon>
        <taxon>Nematoda</taxon>
        <taxon>Chromadorea</taxon>
        <taxon>Rhabditida</taxon>
        <taxon>Spirurina</taxon>
        <taxon>Spiruromorpha</taxon>
        <taxon>Filarioidea</taxon>
        <taxon>Onchocercidae</taxon>
        <taxon>Onchocerca</taxon>
    </lineage>
</organism>
<feature type="region of interest" description="Disordered" evidence="1">
    <location>
        <begin position="1"/>
        <end position="39"/>
    </location>
</feature>
<accession>A0A183HKX0</accession>
<sequence length="78" mass="8800">MSSSSVTSDSEFTAESSGSESTSDHQRRGSISDHQETVTVDRTAQQGVLFIDLSFHFSLTKIEVFECNRFFRLESFKI</sequence>
<feature type="compositionally biased region" description="Basic and acidic residues" evidence="1">
    <location>
        <begin position="22"/>
        <end position="36"/>
    </location>
</feature>
<evidence type="ECO:0000313" key="2">
    <source>
        <dbReference type="EMBL" id="VDO54151.1"/>
    </source>
</evidence>
<dbReference type="Proteomes" id="UP000267606">
    <property type="component" value="Unassembled WGS sequence"/>
</dbReference>
<feature type="compositionally biased region" description="Low complexity" evidence="1">
    <location>
        <begin position="1"/>
        <end position="10"/>
    </location>
</feature>
<evidence type="ECO:0000256" key="1">
    <source>
        <dbReference type="SAM" id="MobiDB-lite"/>
    </source>
</evidence>
<gene>
    <name evidence="2" type="ORF">OFLC_LOCUS8130</name>
</gene>
<feature type="compositionally biased region" description="Polar residues" evidence="1">
    <location>
        <begin position="11"/>
        <end position="21"/>
    </location>
</feature>
<reference evidence="2 3" key="2">
    <citation type="submission" date="2018-11" db="EMBL/GenBank/DDBJ databases">
        <authorList>
            <consortium name="Pathogen Informatics"/>
        </authorList>
    </citation>
    <scope>NUCLEOTIDE SEQUENCE [LARGE SCALE GENOMIC DNA]</scope>
</reference>